<evidence type="ECO:0000256" key="2">
    <source>
        <dbReference type="ARBA" id="ARBA00022670"/>
    </source>
</evidence>
<dbReference type="GO" id="GO:0008233">
    <property type="term" value="F:peptidase activity"/>
    <property type="evidence" value="ECO:0007669"/>
    <property type="project" value="UniProtKB-KW"/>
</dbReference>
<evidence type="ECO:0000313" key="7">
    <source>
        <dbReference type="EMBL" id="MEB3752617.1"/>
    </source>
</evidence>
<dbReference type="PANTHER" id="PTHR43399">
    <property type="entry name" value="SUBTILISIN-RELATED"/>
    <property type="match status" value="1"/>
</dbReference>
<name>A0ABU6BL68_9BACL</name>
<protein>
    <submittedName>
        <fullName evidence="7">Serine protease AprX</fullName>
        <ecNumber evidence="7">3.4.21.-</ecNumber>
    </submittedName>
</protein>
<feature type="active site" description="Charge relay system" evidence="5">
    <location>
        <position position="263"/>
    </location>
</feature>
<keyword evidence="8" id="KW-1185">Reference proteome</keyword>
<dbReference type="Gene3D" id="3.40.50.200">
    <property type="entry name" value="Peptidase S8/S53 domain"/>
    <property type="match status" value="1"/>
</dbReference>
<dbReference type="InterPro" id="IPR051048">
    <property type="entry name" value="Peptidase_S8/S53_subtilisin"/>
</dbReference>
<comment type="similarity">
    <text evidence="1 5">Belongs to the peptidase S8 family.</text>
</comment>
<comment type="caution">
    <text evidence="7">The sequence shown here is derived from an EMBL/GenBank/DDBJ whole genome shotgun (WGS) entry which is preliminary data.</text>
</comment>
<dbReference type="InterPro" id="IPR000209">
    <property type="entry name" value="Peptidase_S8/S53_dom"/>
</dbReference>
<dbReference type="PANTHER" id="PTHR43399:SF4">
    <property type="entry name" value="CELL WALL-ASSOCIATED PROTEASE"/>
    <property type="match status" value="1"/>
</dbReference>
<evidence type="ECO:0000259" key="6">
    <source>
        <dbReference type="Pfam" id="PF00082"/>
    </source>
</evidence>
<evidence type="ECO:0000313" key="8">
    <source>
        <dbReference type="Proteomes" id="UP000029267"/>
    </source>
</evidence>
<feature type="domain" description="Peptidase S8/S53" evidence="6">
    <location>
        <begin position="22"/>
        <end position="297"/>
    </location>
</feature>
<feature type="active site" description="Charge relay system" evidence="5">
    <location>
        <position position="66"/>
    </location>
</feature>
<dbReference type="RefSeq" id="WP_324699532.1">
    <property type="nucleotide sequence ID" value="NZ_JPYA02000006.1"/>
</dbReference>
<proteinExistence type="inferred from homology"/>
<organism evidence="7 8">
    <name type="scientific">Geobacillus icigianus</name>
    <dbReference type="NCBI Taxonomy" id="1430331"/>
    <lineage>
        <taxon>Bacteria</taxon>
        <taxon>Bacillati</taxon>
        <taxon>Bacillota</taxon>
        <taxon>Bacilli</taxon>
        <taxon>Bacillales</taxon>
        <taxon>Anoxybacillaceae</taxon>
        <taxon>Geobacillus</taxon>
    </lineage>
</organism>
<gene>
    <name evidence="7" type="ORF">EP10_003532</name>
</gene>
<dbReference type="InterPro" id="IPR036852">
    <property type="entry name" value="Peptidase_S8/S53_dom_sf"/>
</dbReference>
<dbReference type="PROSITE" id="PS51892">
    <property type="entry name" value="SUBTILASE"/>
    <property type="match status" value="1"/>
</dbReference>
<dbReference type="SUPFAM" id="SSF52743">
    <property type="entry name" value="Subtilisin-like"/>
    <property type="match status" value="1"/>
</dbReference>
<dbReference type="Proteomes" id="UP000029267">
    <property type="component" value="Unassembled WGS sequence"/>
</dbReference>
<dbReference type="PRINTS" id="PR00723">
    <property type="entry name" value="SUBTILISIN"/>
</dbReference>
<evidence type="ECO:0000256" key="4">
    <source>
        <dbReference type="ARBA" id="ARBA00022825"/>
    </source>
</evidence>
<evidence type="ECO:0000256" key="5">
    <source>
        <dbReference type="PROSITE-ProRule" id="PRU01240"/>
    </source>
</evidence>
<evidence type="ECO:0000256" key="3">
    <source>
        <dbReference type="ARBA" id="ARBA00022801"/>
    </source>
</evidence>
<keyword evidence="2 5" id="KW-0645">Protease</keyword>
<sequence length="313" mass="34631">MFLEDISTLIGAKKFHKQGYTGKGITIAILDTGVYPHKQLIKPNNKIVAFKDFVNYYNQPYDDNGHGTFITNIIAGSGEASKKHIGIAPESKIVSVKVLDQFGEAPPQRIIQGIEWVIQNRDNYNIKIMNISFNIILGKQSPYKEKLKGLISKAKKLGIIVVTSVGNKNSQFGSKEESYPAFFPDVITVGALEFIGDNKNDVKNIHDYIMAPYSVIKRTHNGYLKPDILTVGTNIVSAEADTSYRPGKKQNDNDSFRVDSGTSLSCAVVSGVAALLIEKYSSKYSIKEIENLLLHSTISIVNKGIVLKVLYIR</sequence>
<dbReference type="Pfam" id="PF00082">
    <property type="entry name" value="Peptidase_S8"/>
    <property type="match status" value="1"/>
</dbReference>
<reference evidence="7 8" key="1">
    <citation type="journal article" date="2014" name="Genome Announc.">
        <title>Draft Genome Sequence of Geobacillus icigianus Strain G1w1T Isolated from Hot Springs in the Valley of Geysers, Kamchatka (Russian Federation).</title>
        <authorList>
            <person name="Bryanskaya A.V."/>
            <person name="Rozanov A.S."/>
            <person name="Logacheva M.D."/>
            <person name="Kotenko A.V."/>
            <person name="Peltek S.E."/>
        </authorList>
    </citation>
    <scope>NUCLEOTIDE SEQUENCE [LARGE SCALE GENOMIC DNA]</scope>
    <source>
        <strain evidence="7 8">G1w1</strain>
    </source>
</reference>
<dbReference type="PROSITE" id="PS00136">
    <property type="entry name" value="SUBTILASE_ASP"/>
    <property type="match status" value="1"/>
</dbReference>
<dbReference type="InterPro" id="IPR023827">
    <property type="entry name" value="Peptidase_S8_Asp-AS"/>
</dbReference>
<keyword evidence="4 5" id="KW-0720">Serine protease</keyword>
<dbReference type="EMBL" id="JPYA02000006">
    <property type="protein sequence ID" value="MEB3752617.1"/>
    <property type="molecule type" value="Genomic_DNA"/>
</dbReference>
<dbReference type="InterPro" id="IPR015500">
    <property type="entry name" value="Peptidase_S8_subtilisin-rel"/>
</dbReference>
<dbReference type="GO" id="GO:0006508">
    <property type="term" value="P:proteolysis"/>
    <property type="evidence" value="ECO:0007669"/>
    <property type="project" value="UniProtKB-KW"/>
</dbReference>
<accession>A0ABU6BL68</accession>
<keyword evidence="3 5" id="KW-0378">Hydrolase</keyword>
<evidence type="ECO:0000256" key="1">
    <source>
        <dbReference type="ARBA" id="ARBA00011073"/>
    </source>
</evidence>
<feature type="active site" description="Charge relay system" evidence="5">
    <location>
        <position position="31"/>
    </location>
</feature>
<dbReference type="EC" id="3.4.21.-" evidence="7"/>